<dbReference type="InterPro" id="IPR036444">
    <property type="entry name" value="PLipase_A2_dom_sf"/>
</dbReference>
<dbReference type="EC" id="3.1.1.4" evidence="8"/>
<evidence type="ECO:0000313" key="11">
    <source>
        <dbReference type="Proteomes" id="UP001566132"/>
    </source>
</evidence>
<dbReference type="PANTHER" id="PTHR11716">
    <property type="entry name" value="PHOSPHOLIPASE A2 FAMILY MEMBER"/>
    <property type="match status" value="1"/>
</dbReference>
<dbReference type="InterPro" id="IPR016090">
    <property type="entry name" value="PLA2-like_dom"/>
</dbReference>
<reference evidence="10 11" key="1">
    <citation type="submission" date="2024-05" db="EMBL/GenBank/DDBJ databases">
        <title>Genetic variation in Jamaican populations of the coffee berry borer (Hypothenemus hampei).</title>
        <authorList>
            <person name="Errbii M."/>
            <person name="Myrie A."/>
        </authorList>
    </citation>
    <scope>NUCLEOTIDE SEQUENCE [LARGE SCALE GENOMIC DNA]</scope>
    <source>
        <strain evidence="10">JA-Hopewell-2020-01-JO</strain>
        <tissue evidence="10">Whole body</tissue>
    </source>
</reference>
<feature type="binding site" evidence="5">
    <location>
        <position position="90"/>
    </location>
    <ligand>
        <name>Ca(2+)</name>
        <dbReference type="ChEBI" id="CHEBI:29108"/>
    </ligand>
</feature>
<gene>
    <name evidence="10" type="ORF">ABEB36_012346</name>
</gene>
<name>A0ABD1EB71_HYPHA</name>
<evidence type="ECO:0000259" key="9">
    <source>
        <dbReference type="SMART" id="SM00085"/>
    </source>
</evidence>
<dbReference type="GO" id="GO:0005576">
    <property type="term" value="C:extracellular region"/>
    <property type="evidence" value="ECO:0007669"/>
    <property type="project" value="UniProtKB-SubCell"/>
</dbReference>
<comment type="similarity">
    <text evidence="7">Belongs to the phospholipase A2 family.</text>
</comment>
<feature type="disulfide bond" evidence="6">
    <location>
        <begin position="104"/>
        <end position="165"/>
    </location>
</feature>
<keyword evidence="3 6" id="KW-1015">Disulfide bond</keyword>
<dbReference type="EMBL" id="JBDJPC010000009">
    <property type="protein sequence ID" value="KAL1491803.1"/>
    <property type="molecule type" value="Genomic_DNA"/>
</dbReference>
<sequence>MKRLIKVLMGYLCISCVANMFRSADTAGNMFNKMEYFEGYSLKTPRFLIRNNTFSTWNRTKRGVIHLYNIITCATGCDPVKYKGYGCFCGFLGAGTPIDGIDRCCKQHDTCYEIANCPMYLEYFVPYYWKCWSNVPFCALDHGEFGAPGSCADMLCECDRALAVCLKQYSCPDKRAFCKSSPFRLIQNLFMLFT</sequence>
<feature type="disulfide bond" evidence="6">
    <location>
        <begin position="89"/>
        <end position="105"/>
    </location>
</feature>
<feature type="binding site" evidence="5">
    <location>
        <position position="109"/>
    </location>
    <ligand>
        <name>Ca(2+)</name>
        <dbReference type="ChEBI" id="CHEBI:29108"/>
    </ligand>
</feature>
<dbReference type="PROSITE" id="PS00119">
    <property type="entry name" value="PA2_ASP"/>
    <property type="match status" value="1"/>
</dbReference>
<evidence type="ECO:0000256" key="7">
    <source>
        <dbReference type="RuleBase" id="RU003654"/>
    </source>
</evidence>
<keyword evidence="2 8" id="KW-0964">Secreted</keyword>
<evidence type="ECO:0000256" key="3">
    <source>
        <dbReference type="ARBA" id="ARBA00023157"/>
    </source>
</evidence>
<feature type="disulfide bond" evidence="6">
    <location>
        <begin position="117"/>
        <end position="151"/>
    </location>
</feature>
<dbReference type="CDD" id="cd00125">
    <property type="entry name" value="PLA2c"/>
    <property type="match status" value="1"/>
</dbReference>
<comment type="caution">
    <text evidence="10">The sequence shown here is derived from an EMBL/GenBank/DDBJ whole genome shotgun (WGS) entry which is preliminary data.</text>
</comment>
<keyword evidence="5 8" id="KW-0106">Calcium</keyword>
<dbReference type="Proteomes" id="UP001566132">
    <property type="component" value="Unassembled WGS sequence"/>
</dbReference>
<organism evidence="10 11">
    <name type="scientific">Hypothenemus hampei</name>
    <name type="common">Coffee berry borer</name>
    <dbReference type="NCBI Taxonomy" id="57062"/>
    <lineage>
        <taxon>Eukaryota</taxon>
        <taxon>Metazoa</taxon>
        <taxon>Ecdysozoa</taxon>
        <taxon>Arthropoda</taxon>
        <taxon>Hexapoda</taxon>
        <taxon>Insecta</taxon>
        <taxon>Pterygota</taxon>
        <taxon>Neoptera</taxon>
        <taxon>Endopterygota</taxon>
        <taxon>Coleoptera</taxon>
        <taxon>Polyphaga</taxon>
        <taxon>Cucujiformia</taxon>
        <taxon>Curculionidae</taxon>
        <taxon>Scolytinae</taxon>
        <taxon>Hypothenemus</taxon>
    </lineage>
</organism>
<dbReference type="GO" id="GO:0004623">
    <property type="term" value="F:phospholipase A2 activity"/>
    <property type="evidence" value="ECO:0007669"/>
    <property type="project" value="UniProtKB-EC"/>
</dbReference>
<protein>
    <recommendedName>
        <fullName evidence="8">Phospholipase A2</fullName>
        <ecNumber evidence="8">3.1.1.4</ecNumber>
    </recommendedName>
</protein>
<dbReference type="SMART" id="SM00085">
    <property type="entry name" value="PA2c"/>
    <property type="match status" value="1"/>
</dbReference>
<feature type="disulfide bond" evidence="6">
    <location>
        <begin position="111"/>
        <end position="158"/>
    </location>
</feature>
<dbReference type="PROSITE" id="PS00118">
    <property type="entry name" value="PA2_HIS"/>
    <property type="match status" value="1"/>
</dbReference>
<dbReference type="Pfam" id="PF00068">
    <property type="entry name" value="Phospholip_A2_1"/>
    <property type="match status" value="1"/>
</dbReference>
<evidence type="ECO:0000256" key="1">
    <source>
        <dbReference type="ARBA" id="ARBA00004613"/>
    </source>
</evidence>
<dbReference type="Gene3D" id="1.20.90.10">
    <property type="entry name" value="Phospholipase A2 domain"/>
    <property type="match status" value="1"/>
</dbReference>
<feature type="binding site" evidence="5">
    <location>
        <position position="88"/>
    </location>
    <ligand>
        <name>Ca(2+)</name>
        <dbReference type="ChEBI" id="CHEBI:29108"/>
    </ligand>
</feature>
<keyword evidence="11" id="KW-1185">Reference proteome</keyword>
<evidence type="ECO:0000256" key="2">
    <source>
        <dbReference type="ARBA" id="ARBA00022525"/>
    </source>
</evidence>
<dbReference type="PRINTS" id="PR00389">
    <property type="entry name" value="PHPHLIPASEA2"/>
</dbReference>
<dbReference type="PANTHER" id="PTHR11716:SF107">
    <property type="entry name" value="PHOSPHOLIPASE A2"/>
    <property type="match status" value="1"/>
</dbReference>
<comment type="cofactor">
    <cofactor evidence="5">
        <name>Ca(2+)</name>
        <dbReference type="ChEBI" id="CHEBI:29108"/>
    </cofactor>
    <text evidence="5">Binds 1 Ca(2+) ion per subunit.</text>
</comment>
<accession>A0ABD1EB71</accession>
<dbReference type="AlphaFoldDB" id="A0ABD1EB71"/>
<evidence type="ECO:0000313" key="10">
    <source>
        <dbReference type="EMBL" id="KAL1491803.1"/>
    </source>
</evidence>
<feature type="signal peptide" evidence="8">
    <location>
        <begin position="1"/>
        <end position="18"/>
    </location>
</feature>
<feature type="domain" description="Phospholipase A2-like central" evidence="9">
    <location>
        <begin position="63"/>
        <end position="187"/>
    </location>
</feature>
<keyword evidence="8" id="KW-0378">Hydrolase</keyword>
<feature type="active site" evidence="4">
    <location>
        <position position="159"/>
    </location>
</feature>
<keyword evidence="8" id="KW-0732">Signal</keyword>
<evidence type="ECO:0000256" key="6">
    <source>
        <dbReference type="PIRSR" id="PIRSR601211-3"/>
    </source>
</evidence>
<dbReference type="GO" id="GO:0006629">
    <property type="term" value="P:lipid metabolic process"/>
    <property type="evidence" value="ECO:0007669"/>
    <property type="project" value="UniProtKB-KW"/>
</dbReference>
<comment type="catalytic activity">
    <reaction evidence="8">
        <text>a 1,2-diacyl-sn-glycero-3-phosphocholine + H2O = a 1-acyl-sn-glycero-3-phosphocholine + a fatty acid + H(+)</text>
        <dbReference type="Rhea" id="RHEA:15801"/>
        <dbReference type="ChEBI" id="CHEBI:15377"/>
        <dbReference type="ChEBI" id="CHEBI:15378"/>
        <dbReference type="ChEBI" id="CHEBI:28868"/>
        <dbReference type="ChEBI" id="CHEBI:57643"/>
        <dbReference type="ChEBI" id="CHEBI:58168"/>
        <dbReference type="EC" id="3.1.1.4"/>
    </reaction>
</comment>
<dbReference type="InterPro" id="IPR001211">
    <property type="entry name" value="PLA2"/>
</dbReference>
<dbReference type="InterPro" id="IPR033113">
    <property type="entry name" value="PLA2_histidine"/>
</dbReference>
<feature type="chain" id="PRO_5044526428" description="Phospholipase A2" evidence="8">
    <location>
        <begin position="19"/>
        <end position="194"/>
    </location>
</feature>
<keyword evidence="8" id="KW-0443">Lipid metabolism</keyword>
<proteinExistence type="inferred from homology"/>
<comment type="subcellular location">
    <subcellularLocation>
        <location evidence="1 8">Secreted</location>
    </subcellularLocation>
</comment>
<evidence type="ECO:0000256" key="8">
    <source>
        <dbReference type="RuleBase" id="RU361236"/>
    </source>
</evidence>
<feature type="active site" evidence="4">
    <location>
        <position position="108"/>
    </location>
</feature>
<dbReference type="InterPro" id="IPR033112">
    <property type="entry name" value="PLA2_Asp_AS"/>
</dbReference>
<keyword evidence="5" id="KW-0479">Metal-binding</keyword>
<evidence type="ECO:0000256" key="4">
    <source>
        <dbReference type="PIRSR" id="PIRSR601211-1"/>
    </source>
</evidence>
<dbReference type="SUPFAM" id="SSF48619">
    <property type="entry name" value="Phospholipase A2, PLA2"/>
    <property type="match status" value="1"/>
</dbReference>
<feature type="disulfide bond" evidence="6">
    <location>
        <begin position="138"/>
        <end position="156"/>
    </location>
</feature>
<evidence type="ECO:0000256" key="5">
    <source>
        <dbReference type="PIRSR" id="PIRSR601211-2"/>
    </source>
</evidence>